<reference evidence="2" key="1">
    <citation type="submission" date="2016-10" db="EMBL/GenBank/DDBJ databases">
        <authorList>
            <person name="Varghese N."/>
            <person name="Submissions S."/>
        </authorList>
    </citation>
    <scope>NUCLEOTIDE SEQUENCE [LARGE SCALE GENOMIC DNA]</scope>
    <source>
        <strain evidence="2">CGMCC 1.8704</strain>
    </source>
</reference>
<evidence type="ECO:0000313" key="1">
    <source>
        <dbReference type="EMBL" id="SEN68337.1"/>
    </source>
</evidence>
<dbReference type="OrthoDB" id="1340876at2"/>
<protein>
    <submittedName>
        <fullName evidence="1">Uncharacterized protein</fullName>
    </submittedName>
</protein>
<dbReference type="EMBL" id="FODN01000001">
    <property type="protein sequence ID" value="SEN68337.1"/>
    <property type="molecule type" value="Genomic_DNA"/>
</dbReference>
<accession>A0A1H8IKC2</accession>
<name>A0A1H8IKC2_9FLAO</name>
<sequence>MFTNQEAEYLLNLEKVLVNPYQTIDLKNKKNRIELISNQDSDYAFWIEITTNQKIILKTSIHHLESNSHIGLLRIDFKGGHHNPENIKDTLPEFLKPYADKWFLPSEPHMHIYVEGYKPLAWAIPLTEIDFPIKEINQSSDLSDLIFNFARRINLKSIINIQHALL</sequence>
<dbReference type="AlphaFoldDB" id="A0A1H8IKC2"/>
<dbReference type="RefSeq" id="WP_091165453.1">
    <property type="nucleotide sequence ID" value="NZ_CBCSFM010000001.1"/>
</dbReference>
<dbReference type="InterPro" id="IPR053916">
    <property type="entry name" value="DUF6978"/>
</dbReference>
<dbReference type="Pfam" id="PF22398">
    <property type="entry name" value="DUF6978"/>
    <property type="match status" value="1"/>
</dbReference>
<evidence type="ECO:0000313" key="2">
    <source>
        <dbReference type="Proteomes" id="UP000198657"/>
    </source>
</evidence>
<dbReference type="STRING" id="604089.SAMN04487942_0583"/>
<gene>
    <name evidence="1" type="ORF">SAMN04487942_0583</name>
</gene>
<organism evidence="1 2">
    <name type="scientific">Flavobacterium sinopsychrotolerans</name>
    <dbReference type="NCBI Taxonomy" id="604089"/>
    <lineage>
        <taxon>Bacteria</taxon>
        <taxon>Pseudomonadati</taxon>
        <taxon>Bacteroidota</taxon>
        <taxon>Flavobacteriia</taxon>
        <taxon>Flavobacteriales</taxon>
        <taxon>Flavobacteriaceae</taxon>
        <taxon>Flavobacterium</taxon>
    </lineage>
</organism>
<dbReference type="Proteomes" id="UP000198657">
    <property type="component" value="Unassembled WGS sequence"/>
</dbReference>
<keyword evidence="2" id="KW-1185">Reference proteome</keyword>
<proteinExistence type="predicted"/>